<evidence type="ECO:0000313" key="3">
    <source>
        <dbReference type="EMBL" id="CEH16931.1"/>
    </source>
</evidence>
<feature type="region of interest" description="Disordered" evidence="2">
    <location>
        <begin position="484"/>
        <end position="542"/>
    </location>
</feature>
<dbReference type="PANTHER" id="PTHR22761">
    <property type="entry name" value="CHARGED MULTIVESICULAR BODY PROTEIN"/>
    <property type="match status" value="1"/>
</dbReference>
<name>A0A0P1BKG1_9BASI</name>
<dbReference type="Gene3D" id="6.10.140.1230">
    <property type="match status" value="1"/>
</dbReference>
<dbReference type="AlphaFoldDB" id="A0A0P1BKG1"/>
<dbReference type="OrthoDB" id="10250120at2759"/>
<dbReference type="GO" id="GO:0032511">
    <property type="term" value="P:late endosome to vacuole transport via multivesicular body sorting pathway"/>
    <property type="evidence" value="ECO:0007669"/>
    <property type="project" value="TreeGrafter"/>
</dbReference>
<dbReference type="InterPro" id="IPR005024">
    <property type="entry name" value="Snf7_fam"/>
</dbReference>
<evidence type="ECO:0000256" key="2">
    <source>
        <dbReference type="SAM" id="MobiDB-lite"/>
    </source>
</evidence>
<dbReference type="STRING" id="401625.A0A0P1BKG1"/>
<sequence>MSAANSERKSLRAYLLSLEEFKEATNSRSSHTSGPNSALAAHYSDLEPLKQSNPLAYADHVSWWGSTIQDLAWHGAVRRSVQGKSRDVMRSKAATPALATSTSAPGDVDRLIFDLQPEDDAEWEVDDVGRPLGMGTAVLELSNQQRLISLPSFNRSPTQILGPARSSPGGQWRWTFSLKTPSISNVASLVGSAVTYPVQWAASQFRSEEDSNDASARDLTEARGRWVVWSNLEKAASAVSSAHFGRARLSPIDSLYSRSTFRSVLLQSLRDEEPSVVLSEADEAVLLKHLERDRRVALVDGNVIKMAHAVDEAVPPITEEERGAVELRSTHAKLEQQVDELKERIEEKNERISASLKTNQKQQAKFHLRSRKQLEELLDQRLGALDTLGNVLLKLEQAAGDAEIVKSYALATQTMRALLSQPALHRDHVDSTLEELSDALAEQSEVNETVRAGWEDARRAATGKSIADEEEEERQLEEEFKALELEEKSKEVDSFDPRQAAKKATAEHQESLELPDVPDTTVGQSKAAKGDSGAQEHAMLEN</sequence>
<keyword evidence="1" id="KW-0175">Coiled coil</keyword>
<evidence type="ECO:0000313" key="4">
    <source>
        <dbReference type="Proteomes" id="UP000054845"/>
    </source>
</evidence>
<dbReference type="GO" id="GO:0009898">
    <property type="term" value="C:cytoplasmic side of plasma membrane"/>
    <property type="evidence" value="ECO:0007669"/>
    <property type="project" value="TreeGrafter"/>
</dbReference>
<feature type="compositionally biased region" description="Basic and acidic residues" evidence="2">
    <location>
        <begin position="484"/>
        <end position="496"/>
    </location>
</feature>
<evidence type="ECO:0000256" key="1">
    <source>
        <dbReference type="SAM" id="Coils"/>
    </source>
</evidence>
<dbReference type="Pfam" id="PF03357">
    <property type="entry name" value="Snf7"/>
    <property type="match status" value="1"/>
</dbReference>
<protein>
    <submittedName>
        <fullName evidence="3">Uncharacterized conserved protein</fullName>
    </submittedName>
</protein>
<dbReference type="PANTHER" id="PTHR22761:SF96">
    <property type="entry name" value="BCDNA.GH08385"/>
    <property type="match status" value="1"/>
</dbReference>
<dbReference type="GO" id="GO:0000815">
    <property type="term" value="C:ESCRT III complex"/>
    <property type="evidence" value="ECO:0007669"/>
    <property type="project" value="TreeGrafter"/>
</dbReference>
<accession>A0A0P1BKG1</accession>
<dbReference type="Proteomes" id="UP000054845">
    <property type="component" value="Unassembled WGS sequence"/>
</dbReference>
<dbReference type="GO" id="GO:0006900">
    <property type="term" value="P:vesicle budding from membrane"/>
    <property type="evidence" value="ECO:0007669"/>
    <property type="project" value="TreeGrafter"/>
</dbReference>
<dbReference type="GO" id="GO:0005771">
    <property type="term" value="C:multivesicular body"/>
    <property type="evidence" value="ECO:0007669"/>
    <property type="project" value="TreeGrafter"/>
</dbReference>
<proteinExistence type="predicted"/>
<organism evidence="3 4">
    <name type="scientific">Ceraceosorus bombacis</name>
    <dbReference type="NCBI Taxonomy" id="401625"/>
    <lineage>
        <taxon>Eukaryota</taxon>
        <taxon>Fungi</taxon>
        <taxon>Dikarya</taxon>
        <taxon>Basidiomycota</taxon>
        <taxon>Ustilaginomycotina</taxon>
        <taxon>Exobasidiomycetes</taxon>
        <taxon>Ceraceosorales</taxon>
        <taxon>Ceraceosoraceae</taxon>
        <taxon>Ceraceosorus</taxon>
    </lineage>
</organism>
<feature type="coiled-coil region" evidence="1">
    <location>
        <begin position="317"/>
        <end position="362"/>
    </location>
</feature>
<reference evidence="3 4" key="1">
    <citation type="submission" date="2014-09" db="EMBL/GenBank/DDBJ databases">
        <authorList>
            <person name="Magalhaes I.L.F."/>
            <person name="Oliveira U."/>
            <person name="Santos F.R."/>
            <person name="Vidigal T.H.D.A."/>
            <person name="Brescovit A.D."/>
            <person name="Santos A.J."/>
        </authorList>
    </citation>
    <scope>NUCLEOTIDE SEQUENCE [LARGE SCALE GENOMIC DNA]</scope>
</reference>
<keyword evidence="4" id="KW-1185">Reference proteome</keyword>
<dbReference type="EMBL" id="CCYA01000253">
    <property type="protein sequence ID" value="CEH16931.1"/>
    <property type="molecule type" value="Genomic_DNA"/>
</dbReference>